<dbReference type="KEGG" id="hir:HETIRDRAFT_114043"/>
<dbReference type="RefSeq" id="XP_009540557.1">
    <property type="nucleotide sequence ID" value="XM_009542262.1"/>
</dbReference>
<dbReference type="GeneID" id="20666440"/>
<organism evidence="1 2">
    <name type="scientific">Heterobasidion irregulare (strain TC 32-1)</name>
    <dbReference type="NCBI Taxonomy" id="747525"/>
    <lineage>
        <taxon>Eukaryota</taxon>
        <taxon>Fungi</taxon>
        <taxon>Dikarya</taxon>
        <taxon>Basidiomycota</taxon>
        <taxon>Agaricomycotina</taxon>
        <taxon>Agaricomycetes</taxon>
        <taxon>Russulales</taxon>
        <taxon>Bondarzewiaceae</taxon>
        <taxon>Heterobasidion</taxon>
        <taxon>Heterobasidion annosum species complex</taxon>
    </lineage>
</organism>
<reference evidence="1 2" key="1">
    <citation type="journal article" date="2012" name="New Phytol.">
        <title>Insight into trade-off between wood decay and parasitism from the genome of a fungal forest pathogen.</title>
        <authorList>
            <person name="Olson A."/>
            <person name="Aerts A."/>
            <person name="Asiegbu F."/>
            <person name="Belbahri L."/>
            <person name="Bouzid O."/>
            <person name="Broberg A."/>
            <person name="Canback B."/>
            <person name="Coutinho P.M."/>
            <person name="Cullen D."/>
            <person name="Dalman K."/>
            <person name="Deflorio G."/>
            <person name="van Diepen L.T."/>
            <person name="Dunand C."/>
            <person name="Duplessis S."/>
            <person name="Durling M."/>
            <person name="Gonthier P."/>
            <person name="Grimwood J."/>
            <person name="Fossdal C.G."/>
            <person name="Hansson D."/>
            <person name="Henrissat B."/>
            <person name="Hietala A."/>
            <person name="Himmelstrand K."/>
            <person name="Hoffmeister D."/>
            <person name="Hogberg N."/>
            <person name="James T.Y."/>
            <person name="Karlsson M."/>
            <person name="Kohler A."/>
            <person name="Kues U."/>
            <person name="Lee Y.H."/>
            <person name="Lin Y.C."/>
            <person name="Lind M."/>
            <person name="Lindquist E."/>
            <person name="Lombard V."/>
            <person name="Lucas S."/>
            <person name="Lunden K."/>
            <person name="Morin E."/>
            <person name="Murat C."/>
            <person name="Park J."/>
            <person name="Raffaello T."/>
            <person name="Rouze P."/>
            <person name="Salamov A."/>
            <person name="Schmutz J."/>
            <person name="Solheim H."/>
            <person name="Stahlberg J."/>
            <person name="Velez H."/>
            <person name="de Vries R.P."/>
            <person name="Wiebenga A."/>
            <person name="Woodward S."/>
            <person name="Yakovlev I."/>
            <person name="Garbelotto M."/>
            <person name="Martin F."/>
            <person name="Grigoriev I.V."/>
            <person name="Stenlid J."/>
        </authorList>
    </citation>
    <scope>NUCLEOTIDE SEQUENCE [LARGE SCALE GENOMIC DNA]</scope>
    <source>
        <strain evidence="1 2">TC 32-1</strain>
    </source>
</reference>
<dbReference type="EMBL" id="KI925454">
    <property type="protein sequence ID" value="ETW86546.1"/>
    <property type="molecule type" value="Genomic_DNA"/>
</dbReference>
<evidence type="ECO:0000313" key="2">
    <source>
        <dbReference type="Proteomes" id="UP000030671"/>
    </source>
</evidence>
<keyword evidence="2" id="KW-1185">Reference proteome</keyword>
<dbReference type="Proteomes" id="UP000030671">
    <property type="component" value="Unassembled WGS sequence"/>
</dbReference>
<protein>
    <submittedName>
        <fullName evidence="1">Uncharacterized protein</fullName>
    </submittedName>
</protein>
<dbReference type="InParanoid" id="W4KNB2"/>
<dbReference type="HOGENOM" id="CLU_963308_0_0_1"/>
<name>W4KNB2_HETIT</name>
<proteinExistence type="predicted"/>
<accession>W4KNB2</accession>
<sequence length="289" mass="31894">MSEEVKMAVVEVELEKAVEIVNLVVKVIFGLRSIGGMWWSSGESIRAMRGAGDVDECEIEDEDGDDPPINASTGFKIWVPNADEIHFGRSKGAKETVEFKLGLGESQFMVAKGDGAESGIVLNPQIVERTLTEVEADHDFQSVEGLVIWVALTGDPNDTNHPQKCPNIGEIPARSPLHNRFYPRLVGQPSFIRAAVADNYDFGCAECCLVPRKCSSAVLHPLNHLIEALKVFPHKPSYAGVVGMRLEASIRKFVSGRWALNRNIINERNGGVWDLWLEDVGDVVVEDWD</sequence>
<gene>
    <name evidence="1" type="ORF">HETIRDRAFT_114043</name>
</gene>
<evidence type="ECO:0000313" key="1">
    <source>
        <dbReference type="EMBL" id="ETW86546.1"/>
    </source>
</evidence>
<dbReference type="AlphaFoldDB" id="W4KNB2"/>